<evidence type="ECO:0000313" key="2">
    <source>
        <dbReference type="Proteomes" id="UP000251313"/>
    </source>
</evidence>
<dbReference type="RefSeq" id="WP_038255724.1">
    <property type="nucleotide sequence ID" value="NZ_UAVL01000019.1"/>
</dbReference>
<dbReference type="AlphaFoldDB" id="A0AB38FZI6"/>
<dbReference type="Pfam" id="PF13148">
    <property type="entry name" value="DUF3987"/>
    <property type="match status" value="1"/>
</dbReference>
<organism evidence="1 2">
    <name type="scientific">Yokenella regensburgei</name>
    <dbReference type="NCBI Taxonomy" id="158877"/>
    <lineage>
        <taxon>Bacteria</taxon>
        <taxon>Pseudomonadati</taxon>
        <taxon>Pseudomonadota</taxon>
        <taxon>Gammaproteobacteria</taxon>
        <taxon>Enterobacterales</taxon>
        <taxon>Enterobacteriaceae</taxon>
        <taxon>Yokenella</taxon>
    </lineage>
</organism>
<proteinExistence type="predicted"/>
<reference evidence="1 2" key="1">
    <citation type="submission" date="2018-06" db="EMBL/GenBank/DDBJ databases">
        <authorList>
            <consortium name="Pathogen Informatics"/>
            <person name="Doyle S."/>
        </authorList>
    </citation>
    <scope>NUCLEOTIDE SEQUENCE [LARGE SCALE GENOMIC DNA]</scope>
    <source>
        <strain evidence="1 2">NCTC11967</strain>
    </source>
</reference>
<comment type="caution">
    <text evidence="1">The sequence shown here is derived from an EMBL/GenBank/DDBJ whole genome shotgun (WGS) entry which is preliminary data.</text>
</comment>
<name>A0AB38FZI6_9ENTR</name>
<sequence>MNNVNNYPVEAFPPFLRDAITAFHEDTQIPVEMIGSTVLAAFALALQPLIDVASPFGNKKPEPCSLYFLVLAKSGEGKSPVRECIMEPFESFAAEMHAEYEALFDIYKKDYAIWSSKEKALNRSFQKAAKHGGDSDIEELLLREHQAAEPTKPRAFEMFYEDATPEGIIQGLKEYPYAGVFADEAITFFTGHLKNNLGLINKIWKNEPLSLSRKKDGNIRLNAYLTFLLMVQPEIFDEYLEKHGRRAVSSGFLARFLFTHTASTIGQRKINLHQEKSKSAFESLHRGFNRILQEQKKHFYDNTDTKKTLALSDNAKRLFEDKISHYQSLIGENQPLEHIAEFVSKAGSHAIRIAALFSFSSKEGIPESTLQDAFALTEWHLNQADRYFYVLSEQYQLQQDVYELFDWIKNRFNNPKGKMKGVVNQFGGIQDVDLNPWQPFSKNELETHGPARLRKIERLTPVLNQLIQLGLIVTICYPPQRALYIAVAQEGAYNYIYPLNPFFTTFNLVDYKNNATPPLSGYDPTRLQWQ</sequence>
<gene>
    <name evidence="1" type="ORF">NCTC11967_03692</name>
</gene>
<protein>
    <recommendedName>
        <fullName evidence="3">DUF3987 domain-containing protein</fullName>
    </recommendedName>
</protein>
<evidence type="ECO:0008006" key="3">
    <source>
        <dbReference type="Google" id="ProtNLM"/>
    </source>
</evidence>
<dbReference type="Proteomes" id="UP000251313">
    <property type="component" value="Unassembled WGS sequence"/>
</dbReference>
<evidence type="ECO:0000313" key="1">
    <source>
        <dbReference type="EMBL" id="SQA64661.1"/>
    </source>
</evidence>
<dbReference type="EMBL" id="UAVL01000019">
    <property type="protein sequence ID" value="SQA64661.1"/>
    <property type="molecule type" value="Genomic_DNA"/>
</dbReference>
<dbReference type="InterPro" id="IPR025048">
    <property type="entry name" value="DUF3987"/>
</dbReference>
<accession>A0AB38FZI6</accession>